<reference evidence="2 3" key="1">
    <citation type="journal article" date="2012" name="Science">
        <title>The Paleozoic origin of enzymatic lignin decomposition reconstructed from 31 fungal genomes.</title>
        <authorList>
            <person name="Floudas D."/>
            <person name="Binder M."/>
            <person name="Riley R."/>
            <person name="Barry K."/>
            <person name="Blanchette R.A."/>
            <person name="Henrissat B."/>
            <person name="Martinez A.T."/>
            <person name="Otillar R."/>
            <person name="Spatafora J.W."/>
            <person name="Yadav J.S."/>
            <person name="Aerts A."/>
            <person name="Benoit I."/>
            <person name="Boyd A."/>
            <person name="Carlson A."/>
            <person name="Copeland A."/>
            <person name="Coutinho P.M."/>
            <person name="de Vries R.P."/>
            <person name="Ferreira P."/>
            <person name="Findley K."/>
            <person name="Foster B."/>
            <person name="Gaskell J."/>
            <person name="Glotzer D."/>
            <person name="Gorecki P."/>
            <person name="Heitman J."/>
            <person name="Hesse C."/>
            <person name="Hori C."/>
            <person name="Igarashi K."/>
            <person name="Jurgens J.A."/>
            <person name="Kallen N."/>
            <person name="Kersten P."/>
            <person name="Kohler A."/>
            <person name="Kuees U."/>
            <person name="Kumar T.K.A."/>
            <person name="Kuo A."/>
            <person name="LaButti K."/>
            <person name="Larrondo L.F."/>
            <person name="Lindquist E."/>
            <person name="Ling A."/>
            <person name="Lombard V."/>
            <person name="Lucas S."/>
            <person name="Lundell T."/>
            <person name="Martin R."/>
            <person name="McLaughlin D.J."/>
            <person name="Morgenstern I."/>
            <person name="Morin E."/>
            <person name="Murat C."/>
            <person name="Nagy L.G."/>
            <person name="Nolan M."/>
            <person name="Ohm R.A."/>
            <person name="Patyshakuliyeva A."/>
            <person name="Rokas A."/>
            <person name="Ruiz-Duenas F.J."/>
            <person name="Sabat G."/>
            <person name="Salamov A."/>
            <person name="Samejima M."/>
            <person name="Schmutz J."/>
            <person name="Slot J.C."/>
            <person name="St John F."/>
            <person name="Stenlid J."/>
            <person name="Sun H."/>
            <person name="Sun S."/>
            <person name="Syed K."/>
            <person name="Tsang A."/>
            <person name="Wiebenga A."/>
            <person name="Young D."/>
            <person name="Pisabarro A."/>
            <person name="Eastwood D.C."/>
            <person name="Martin F."/>
            <person name="Cullen D."/>
            <person name="Grigoriev I.V."/>
            <person name="Hibbett D.S."/>
        </authorList>
    </citation>
    <scope>NUCLEOTIDE SEQUENCE [LARGE SCALE GENOMIC DNA]</scope>
    <source>
        <strain evidence="2 3">ATCC 11539</strain>
    </source>
</reference>
<dbReference type="RefSeq" id="XP_007869096.1">
    <property type="nucleotide sequence ID" value="XM_007870905.1"/>
</dbReference>
<protein>
    <recommendedName>
        <fullName evidence="4">S-adenosyl-L-methionine-dependent methyltransferase</fullName>
    </recommendedName>
</protein>
<dbReference type="SUPFAM" id="SSF53335">
    <property type="entry name" value="S-adenosyl-L-methionine-dependent methyltransferases"/>
    <property type="match status" value="1"/>
</dbReference>
<dbReference type="Pfam" id="PF13489">
    <property type="entry name" value="Methyltransf_23"/>
    <property type="match status" value="1"/>
</dbReference>
<keyword evidence="3" id="KW-1185">Reference proteome</keyword>
<name>S7PYY0_GLOTA</name>
<dbReference type="HOGENOM" id="CLU_064121_0_0_1"/>
<feature type="compositionally biased region" description="Low complexity" evidence="1">
    <location>
        <begin position="311"/>
        <end position="322"/>
    </location>
</feature>
<feature type="region of interest" description="Disordered" evidence="1">
    <location>
        <begin position="299"/>
        <end position="368"/>
    </location>
</feature>
<dbReference type="eggNOG" id="ENOG502SV57">
    <property type="taxonomic scope" value="Eukaryota"/>
</dbReference>
<dbReference type="KEGG" id="gtr:GLOTRDRAFT_132089"/>
<proteinExistence type="predicted"/>
<accession>S7PYY0</accession>
<dbReference type="GeneID" id="19302432"/>
<dbReference type="AlphaFoldDB" id="S7PYY0"/>
<gene>
    <name evidence="2" type="ORF">GLOTRDRAFT_132089</name>
</gene>
<sequence>MVLYKGPAYRSQAEDTETASKDIYVLPRDAGESERLQAQHDHLRRSLGGLLVHPSIDLNNARIILDCCTGTGAWLKDARLSARPDTILEACDITLEQYHRGTAKADDVFVQNILHRFPGEKRGRYDLIHQRYLTGGISREEWPKAISNVVEALRPGGCFNITEPNLQTSPPSSADPEAIANWKVQLKRISWERNNLIQQCANEIPALMRDAGLINVQTIRLRVPYGATCRALGMTENQVESSIRLHMSPSFDEVLKKLWIASGKGTAEEFDQNQVIYEEFLREKGIWMDVSFVVGLSTQASPKMPPKLKNPPASAFSEPSEPSVHKPEENPKEQLTKPQEENPQVIAQKPGDSENKGTRAEPPQKSKL</sequence>
<evidence type="ECO:0000313" key="3">
    <source>
        <dbReference type="Proteomes" id="UP000030669"/>
    </source>
</evidence>
<dbReference type="Proteomes" id="UP000030669">
    <property type="component" value="Unassembled WGS sequence"/>
</dbReference>
<dbReference type="InterPro" id="IPR029063">
    <property type="entry name" value="SAM-dependent_MTases_sf"/>
</dbReference>
<feature type="compositionally biased region" description="Basic and acidic residues" evidence="1">
    <location>
        <begin position="323"/>
        <end position="340"/>
    </location>
</feature>
<dbReference type="CDD" id="cd02440">
    <property type="entry name" value="AdoMet_MTases"/>
    <property type="match status" value="1"/>
</dbReference>
<dbReference type="EMBL" id="KB469307">
    <property type="protein sequence ID" value="EPQ52856.1"/>
    <property type="molecule type" value="Genomic_DNA"/>
</dbReference>
<feature type="compositionally biased region" description="Basic and acidic residues" evidence="1">
    <location>
        <begin position="351"/>
        <end position="368"/>
    </location>
</feature>
<organism evidence="2 3">
    <name type="scientific">Gloeophyllum trabeum (strain ATCC 11539 / FP-39264 / Madison 617)</name>
    <name type="common">Brown rot fungus</name>
    <dbReference type="NCBI Taxonomy" id="670483"/>
    <lineage>
        <taxon>Eukaryota</taxon>
        <taxon>Fungi</taxon>
        <taxon>Dikarya</taxon>
        <taxon>Basidiomycota</taxon>
        <taxon>Agaricomycotina</taxon>
        <taxon>Agaricomycetes</taxon>
        <taxon>Gloeophyllales</taxon>
        <taxon>Gloeophyllaceae</taxon>
        <taxon>Gloeophyllum</taxon>
    </lineage>
</organism>
<evidence type="ECO:0000256" key="1">
    <source>
        <dbReference type="SAM" id="MobiDB-lite"/>
    </source>
</evidence>
<dbReference type="OrthoDB" id="184880at2759"/>
<dbReference type="OMA" id="GSEHITH"/>
<dbReference type="Gene3D" id="3.40.50.150">
    <property type="entry name" value="Vaccinia Virus protein VP39"/>
    <property type="match status" value="1"/>
</dbReference>
<evidence type="ECO:0000313" key="2">
    <source>
        <dbReference type="EMBL" id="EPQ52856.1"/>
    </source>
</evidence>
<evidence type="ECO:0008006" key="4">
    <source>
        <dbReference type="Google" id="ProtNLM"/>
    </source>
</evidence>